<keyword evidence="1" id="KW-0732">Signal</keyword>
<gene>
    <name evidence="4" type="ORF">BU23DRAFT_461747</name>
</gene>
<feature type="domain" description="Fungal lipase-type" evidence="3">
    <location>
        <begin position="91"/>
        <end position="221"/>
    </location>
</feature>
<dbReference type="Gene3D" id="3.40.50.1820">
    <property type="entry name" value="alpha/beta hydrolase"/>
    <property type="match status" value="1"/>
</dbReference>
<dbReference type="InterPro" id="IPR002921">
    <property type="entry name" value="Fungal_lipase-type"/>
</dbReference>
<evidence type="ECO:0000313" key="4">
    <source>
        <dbReference type="EMBL" id="KAF1974427.1"/>
    </source>
</evidence>
<evidence type="ECO:0000259" key="3">
    <source>
        <dbReference type="Pfam" id="PF01764"/>
    </source>
</evidence>
<dbReference type="InterPro" id="IPR029058">
    <property type="entry name" value="AB_hydrolase_fold"/>
</dbReference>
<dbReference type="OrthoDB" id="426718at2759"/>
<dbReference type="GO" id="GO:0016787">
    <property type="term" value="F:hydrolase activity"/>
    <property type="evidence" value="ECO:0007669"/>
    <property type="project" value="UniProtKB-KW"/>
</dbReference>
<dbReference type="AlphaFoldDB" id="A0A6A5VM18"/>
<evidence type="ECO:0000256" key="2">
    <source>
        <dbReference type="ARBA" id="ARBA00022801"/>
    </source>
</evidence>
<keyword evidence="5" id="KW-1185">Reference proteome</keyword>
<proteinExistence type="predicted"/>
<dbReference type="PANTHER" id="PTHR46640">
    <property type="entry name" value="TRIACYLGLYCEROL LIPASE, PUTATIVE (AFU_ORTHOLOGUE AFUA_6G06510)-RELATED"/>
    <property type="match status" value="1"/>
</dbReference>
<evidence type="ECO:0000313" key="5">
    <source>
        <dbReference type="Proteomes" id="UP000800036"/>
    </source>
</evidence>
<dbReference type="Pfam" id="PF01764">
    <property type="entry name" value="Lipase_3"/>
    <property type="match status" value="1"/>
</dbReference>
<dbReference type="CDD" id="cd00519">
    <property type="entry name" value="Lipase_3"/>
    <property type="match status" value="1"/>
</dbReference>
<dbReference type="PANTHER" id="PTHR46640:SF1">
    <property type="entry name" value="FUNGAL LIPASE-LIKE DOMAIN-CONTAINING PROTEIN-RELATED"/>
    <property type="match status" value="1"/>
</dbReference>
<organism evidence="4 5">
    <name type="scientific">Bimuria novae-zelandiae CBS 107.79</name>
    <dbReference type="NCBI Taxonomy" id="1447943"/>
    <lineage>
        <taxon>Eukaryota</taxon>
        <taxon>Fungi</taxon>
        <taxon>Dikarya</taxon>
        <taxon>Ascomycota</taxon>
        <taxon>Pezizomycotina</taxon>
        <taxon>Dothideomycetes</taxon>
        <taxon>Pleosporomycetidae</taxon>
        <taxon>Pleosporales</taxon>
        <taxon>Massarineae</taxon>
        <taxon>Didymosphaeriaceae</taxon>
        <taxon>Bimuria</taxon>
    </lineage>
</organism>
<dbReference type="Proteomes" id="UP000800036">
    <property type="component" value="Unassembled WGS sequence"/>
</dbReference>
<protein>
    <submittedName>
        <fullName evidence="4">Alpha/beta-hydrolase</fullName>
    </submittedName>
</protein>
<dbReference type="SUPFAM" id="SSF53474">
    <property type="entry name" value="alpha/beta-Hydrolases"/>
    <property type="match status" value="1"/>
</dbReference>
<dbReference type="InterPro" id="IPR051299">
    <property type="entry name" value="AB_hydrolase_lip/est"/>
</dbReference>
<reference evidence="4" key="1">
    <citation type="journal article" date="2020" name="Stud. Mycol.">
        <title>101 Dothideomycetes genomes: a test case for predicting lifestyles and emergence of pathogens.</title>
        <authorList>
            <person name="Haridas S."/>
            <person name="Albert R."/>
            <person name="Binder M."/>
            <person name="Bloem J."/>
            <person name="Labutti K."/>
            <person name="Salamov A."/>
            <person name="Andreopoulos B."/>
            <person name="Baker S."/>
            <person name="Barry K."/>
            <person name="Bills G."/>
            <person name="Bluhm B."/>
            <person name="Cannon C."/>
            <person name="Castanera R."/>
            <person name="Culley D."/>
            <person name="Daum C."/>
            <person name="Ezra D."/>
            <person name="Gonzalez J."/>
            <person name="Henrissat B."/>
            <person name="Kuo A."/>
            <person name="Liang C."/>
            <person name="Lipzen A."/>
            <person name="Lutzoni F."/>
            <person name="Magnuson J."/>
            <person name="Mondo S."/>
            <person name="Nolan M."/>
            <person name="Ohm R."/>
            <person name="Pangilinan J."/>
            <person name="Park H.-J."/>
            <person name="Ramirez L."/>
            <person name="Alfaro M."/>
            <person name="Sun H."/>
            <person name="Tritt A."/>
            <person name="Yoshinaga Y."/>
            <person name="Zwiers L.-H."/>
            <person name="Turgeon B."/>
            <person name="Goodwin S."/>
            <person name="Spatafora J."/>
            <person name="Crous P."/>
            <person name="Grigoriev I."/>
        </authorList>
    </citation>
    <scope>NUCLEOTIDE SEQUENCE</scope>
    <source>
        <strain evidence="4">CBS 107.79</strain>
    </source>
</reference>
<keyword evidence="2 4" id="KW-0378">Hydrolase</keyword>
<dbReference type="GO" id="GO:0006629">
    <property type="term" value="P:lipid metabolic process"/>
    <property type="evidence" value="ECO:0007669"/>
    <property type="project" value="InterPro"/>
</dbReference>
<dbReference type="EMBL" id="ML976675">
    <property type="protein sequence ID" value="KAF1974427.1"/>
    <property type="molecule type" value="Genomic_DNA"/>
</dbReference>
<sequence>MLNRAAIAPVNDALLADFELMEQYASAAYCWTNFNSPGNQIKCNDGTCPLVQAANATSVVEYNRSFLRSYSDLATDVTGFVALDPTNELIVVSFRGSVSIQNWITNIDFKAVSTNLCSGCTAHRGFYQSWLDSRSAVTATVNSLVAANPRYKVITTGHSLGGAIATLAAADLRNSGYPVALYSFGSPRVSSSKLANYITAQPGGNYRITHWNDPVPNIPPILMNFAHVSPEYYINRPNHQVVKATDFKIYEGATNMKGNAAWLFTDILAHLWYFGSFPMKCQI</sequence>
<accession>A0A6A5VM18</accession>
<evidence type="ECO:0000256" key="1">
    <source>
        <dbReference type="ARBA" id="ARBA00022729"/>
    </source>
</evidence>
<name>A0A6A5VM18_9PLEO</name>